<feature type="transmembrane region" description="Helical" evidence="6">
    <location>
        <begin position="395"/>
        <end position="415"/>
    </location>
</feature>
<dbReference type="AlphaFoldDB" id="A0A8C2XZI5"/>
<feature type="transmembrane region" description="Helical" evidence="6">
    <location>
        <begin position="196"/>
        <end position="214"/>
    </location>
</feature>
<comment type="subcellular location">
    <subcellularLocation>
        <location evidence="1 6">Membrane</location>
        <topology evidence="1 6">Multi-pass membrane protein</topology>
    </subcellularLocation>
</comment>
<feature type="transmembrane region" description="Helical" evidence="6">
    <location>
        <begin position="138"/>
        <end position="165"/>
    </location>
</feature>
<protein>
    <recommendedName>
        <fullName evidence="6">Transmembrane channel-like protein</fullName>
    </recommendedName>
</protein>
<evidence type="ECO:0000313" key="9">
    <source>
        <dbReference type="Ensembl" id="ENSCHIP00010034105.1"/>
    </source>
</evidence>
<feature type="compositionally biased region" description="Polar residues" evidence="7">
    <location>
        <begin position="764"/>
        <end position="786"/>
    </location>
</feature>
<feature type="transmembrane region" description="Helical" evidence="6">
    <location>
        <begin position="569"/>
        <end position="587"/>
    </location>
</feature>
<evidence type="ECO:0000256" key="5">
    <source>
        <dbReference type="ARBA" id="ARBA00023136"/>
    </source>
</evidence>
<keyword evidence="5 6" id="KW-0472">Membrane</keyword>
<feature type="transmembrane region" description="Helical" evidence="6">
    <location>
        <begin position="516"/>
        <end position="537"/>
    </location>
</feature>
<feature type="transmembrane region" description="Helical" evidence="6">
    <location>
        <begin position="619"/>
        <end position="640"/>
    </location>
</feature>
<evidence type="ECO:0000259" key="8">
    <source>
        <dbReference type="Pfam" id="PF07810"/>
    </source>
</evidence>
<feature type="transmembrane region" description="Helical" evidence="6">
    <location>
        <begin position="226"/>
        <end position="246"/>
    </location>
</feature>
<dbReference type="Pfam" id="PF07810">
    <property type="entry name" value="TMC"/>
    <property type="match status" value="1"/>
</dbReference>
<reference evidence="9" key="1">
    <citation type="submission" date="2019-03" db="EMBL/GenBank/DDBJ databases">
        <title>Genome sequencing and reference-guided assembly of Black Bengal Goat (Capra hircus).</title>
        <authorList>
            <person name="Siddiki A.Z."/>
            <person name="Baten A."/>
            <person name="Billah M."/>
            <person name="Alam M.A.U."/>
            <person name="Shawrob K.S.M."/>
            <person name="Saha S."/>
            <person name="Chowdhury M."/>
            <person name="Rahman A.H."/>
            <person name="Stear M."/>
            <person name="Miah G."/>
            <person name="Das G.B."/>
            <person name="Hossain M.M."/>
            <person name="Kumkum M."/>
            <person name="Islam M.S."/>
            <person name="Mollah A.M."/>
            <person name="Ahsan A."/>
            <person name="Tusar F."/>
            <person name="Khan M.K.I."/>
        </authorList>
    </citation>
    <scope>NUCLEOTIDE SEQUENCE [LARGE SCALE GENOMIC DNA]</scope>
</reference>
<evidence type="ECO:0000256" key="4">
    <source>
        <dbReference type="ARBA" id="ARBA00022989"/>
    </source>
</evidence>
<dbReference type="GO" id="GO:0008381">
    <property type="term" value="F:mechanosensitive monoatomic ion channel activity"/>
    <property type="evidence" value="ECO:0007669"/>
    <property type="project" value="TreeGrafter"/>
</dbReference>
<evidence type="ECO:0000256" key="6">
    <source>
        <dbReference type="RuleBase" id="RU310713"/>
    </source>
</evidence>
<dbReference type="InterPro" id="IPR038900">
    <property type="entry name" value="TMC"/>
</dbReference>
<reference evidence="9" key="2">
    <citation type="submission" date="2025-08" db="UniProtKB">
        <authorList>
            <consortium name="Ensembl"/>
        </authorList>
    </citation>
    <scope>IDENTIFICATION</scope>
</reference>
<comment type="similarity">
    <text evidence="2 6">Belongs to the TMC family.</text>
</comment>
<evidence type="ECO:0000256" key="1">
    <source>
        <dbReference type="ARBA" id="ARBA00004141"/>
    </source>
</evidence>
<keyword evidence="3 6" id="KW-0812">Transmembrane</keyword>
<dbReference type="PANTHER" id="PTHR23302:SF35">
    <property type="entry name" value="TRANSMEMBRANE CHANNEL-LIKE PROTEIN 3"/>
    <property type="match status" value="1"/>
</dbReference>
<keyword evidence="4 6" id="KW-1133">Transmembrane helix</keyword>
<proteinExistence type="inferred from homology"/>
<feature type="region of interest" description="Disordered" evidence="7">
    <location>
        <begin position="750"/>
        <end position="841"/>
    </location>
</feature>
<evidence type="ECO:0000256" key="7">
    <source>
        <dbReference type="SAM" id="MobiDB-lite"/>
    </source>
</evidence>
<feature type="transmembrane region" description="Helical" evidence="6">
    <location>
        <begin position="362"/>
        <end position="383"/>
    </location>
</feature>
<sequence>MKPPKASPRFRSIRRNANQHYFYQESLLLSNLEDSFTADEMGDSHDPEQIFQNIQFQKDLMANIRCRPWTMGQKLRALRRAKDIVLKFEGRLTRTRGYQAAGAELWRKFARLACNFVVIFIPWEMRIKKIESHFGSGVASYFIFLRWLFGINIVLTIMTGAFIVLPELIAGQPFGSTASKTIPKEHIASAQDLDTVWSLGGYLQYSVLFYGYYGRERQIGRAGYRLPLAYFLVGMAVFAYSFIILLKKMAKNSRTSLASASNENYTFCWRVFCAWDYLIGNPEAAESKTAAIVNNSTFLACLTEQTSHVILMAVTICLRVVANILVLVSLAGSIYLIYFVVDRSQKLAQSKKELTLWEKNEVSVVVSLVTMLAPSAFDLIAALEMYHPRTTLRFQLARVLVLYLGNLYSLIIALLDKVNSMSIEEATPQNSTSHWIDSTTLFATRAAPGEDRWSTFGPGIGLRRNSTWASEEASIPTYISPLSGANKTTVSTRSPQDQCWETYVGQEMLKLSIIDMLFTVASILLIDFFRGLFVRYLSDYWCWDLESKFPEYGEFKIAENVLHLVYNQGMIWMGAFFSPCLPAFNVLKLIGLMYLRSWAVLTCNAPHQQVFRASRSNNFYLAMLLFMLFLCMLPTIFAIVRYKPSLNCGPFSGQEKIYDIVSETIEKDFPKWFGSVIGYISSPVVILPAVLLLFMLIYYLQSIARSLKLSNHQLRMQIQNARSEDRRKVAQMVEVCLSLALPLPAARIQTQDETTKRFPKDSDLGSQLSSAYSVTPQNNGTVVNFDSSSSRSSRVETVAQPTTPSPQPGPSSPSSPLPGFSKSRHYSTRYPRGPCMSTSDLHRKPLFRKDLQPINHGSGVSALVPHSPRSHTPRYYLINERDSQQKKHSTFWPERHFKIDTSGDTADMYPRNMRRCAPLASPQLSEEEEEVPRRQVSRRAFHPRSLTDLHRVHHFYVGESSESQALTPELQRPTHYTSWNDGFGGQLDRPMYMHKKARSQNLQYPQHPLKPRVKAKFEPSVTESDFMSAASSRDHTSSTNQYFQVTHSQPKFPRSAGQFGRRKAISRQELTAGLNDLICSNV</sequence>
<feature type="compositionally biased region" description="Pro residues" evidence="7">
    <location>
        <begin position="803"/>
        <end position="816"/>
    </location>
</feature>
<accession>A0A8C2XZI5</accession>
<feature type="transmembrane region" description="Helical" evidence="6">
    <location>
        <begin position="676"/>
        <end position="700"/>
    </location>
</feature>
<dbReference type="PANTHER" id="PTHR23302">
    <property type="entry name" value="TRANSMEMBRANE CHANNEL-RELATED"/>
    <property type="match status" value="1"/>
</dbReference>
<dbReference type="InterPro" id="IPR012496">
    <property type="entry name" value="TMC_dom"/>
</dbReference>
<dbReference type="Ensembl" id="ENSCHIT00010048013.1">
    <property type="protein sequence ID" value="ENSCHIP00010034105.1"/>
    <property type="gene ID" value="ENSCHIG00010024413.1"/>
</dbReference>
<evidence type="ECO:0000256" key="3">
    <source>
        <dbReference type="ARBA" id="ARBA00022692"/>
    </source>
</evidence>
<feature type="transmembrane region" description="Helical" evidence="6">
    <location>
        <begin position="309"/>
        <end position="341"/>
    </location>
</feature>
<name>A0A8C2XZI5_CAPHI</name>
<evidence type="ECO:0000256" key="2">
    <source>
        <dbReference type="ARBA" id="ARBA00006510"/>
    </source>
</evidence>
<organism evidence="9">
    <name type="scientific">Capra hircus</name>
    <name type="common">Goat</name>
    <dbReference type="NCBI Taxonomy" id="9925"/>
    <lineage>
        <taxon>Eukaryota</taxon>
        <taxon>Metazoa</taxon>
        <taxon>Chordata</taxon>
        <taxon>Craniata</taxon>
        <taxon>Vertebrata</taxon>
        <taxon>Euteleostomi</taxon>
        <taxon>Mammalia</taxon>
        <taxon>Eutheria</taxon>
        <taxon>Laurasiatheria</taxon>
        <taxon>Artiodactyla</taxon>
        <taxon>Ruminantia</taxon>
        <taxon>Pecora</taxon>
        <taxon>Bovidae</taxon>
        <taxon>Caprinae</taxon>
        <taxon>Capra</taxon>
    </lineage>
</organism>
<dbReference type="GO" id="GO:0005886">
    <property type="term" value="C:plasma membrane"/>
    <property type="evidence" value="ECO:0007669"/>
    <property type="project" value="InterPro"/>
</dbReference>
<feature type="domain" description="TMC" evidence="8">
    <location>
        <begin position="499"/>
        <end position="614"/>
    </location>
</feature>
<feature type="compositionally biased region" description="Basic and acidic residues" evidence="7">
    <location>
        <begin position="753"/>
        <end position="763"/>
    </location>
</feature>